<dbReference type="EMBL" id="ABDF02000006">
    <property type="protein sequence ID" value="EHK22480.1"/>
    <property type="molecule type" value="Genomic_DNA"/>
</dbReference>
<feature type="compositionally biased region" description="Basic and acidic residues" evidence="1">
    <location>
        <begin position="138"/>
        <end position="152"/>
    </location>
</feature>
<dbReference type="Proteomes" id="UP000007115">
    <property type="component" value="Unassembled WGS sequence"/>
</dbReference>
<dbReference type="RefSeq" id="XP_013956700.1">
    <property type="nucleotide sequence ID" value="XM_014101225.1"/>
</dbReference>
<sequence>MFVEYSKVIPLTDGALEKQSQETRKDSLESPLSQHRPAEPSRKRSRSYSEDAENTVEGRALKRRRASFCAAETDFDEANDRSNPIKYWILEGKWPRQYTEQNLNMERVLARIKSTPSLSQSRKQSEPSSASSATPSDQKPREQKSATYRDRAYQPAPSAEF</sequence>
<feature type="region of interest" description="Disordered" evidence="1">
    <location>
        <begin position="114"/>
        <end position="161"/>
    </location>
</feature>
<name>G9MQV1_HYPVG</name>
<dbReference type="HOGENOM" id="CLU_1643935_0_0_1"/>
<dbReference type="InParanoid" id="G9MQV1"/>
<protein>
    <submittedName>
        <fullName evidence="2">Uncharacterized protein</fullName>
    </submittedName>
</protein>
<proteinExistence type="predicted"/>
<evidence type="ECO:0000313" key="3">
    <source>
        <dbReference type="Proteomes" id="UP000007115"/>
    </source>
</evidence>
<dbReference type="OrthoDB" id="5132737at2759"/>
<organism evidence="2 3">
    <name type="scientific">Hypocrea virens (strain Gv29-8 / FGSC 10586)</name>
    <name type="common">Gliocladium virens</name>
    <name type="synonym">Trichoderma virens</name>
    <dbReference type="NCBI Taxonomy" id="413071"/>
    <lineage>
        <taxon>Eukaryota</taxon>
        <taxon>Fungi</taxon>
        <taxon>Dikarya</taxon>
        <taxon>Ascomycota</taxon>
        <taxon>Pezizomycotina</taxon>
        <taxon>Sordariomycetes</taxon>
        <taxon>Hypocreomycetidae</taxon>
        <taxon>Hypocreales</taxon>
        <taxon>Hypocreaceae</taxon>
        <taxon>Trichoderma</taxon>
    </lineage>
</organism>
<gene>
    <name evidence="2" type="ORF">TRIVIDRAFT_221752</name>
</gene>
<keyword evidence="3" id="KW-1185">Reference proteome</keyword>
<feature type="compositionally biased region" description="Low complexity" evidence="1">
    <location>
        <begin position="117"/>
        <end position="136"/>
    </location>
</feature>
<feature type="compositionally biased region" description="Basic and acidic residues" evidence="1">
    <location>
        <begin position="15"/>
        <end position="28"/>
    </location>
</feature>
<feature type="region of interest" description="Disordered" evidence="1">
    <location>
        <begin position="1"/>
        <end position="63"/>
    </location>
</feature>
<accession>G9MQV1</accession>
<dbReference type="AlphaFoldDB" id="G9MQV1"/>
<dbReference type="GeneID" id="25791582"/>
<comment type="caution">
    <text evidence="2">The sequence shown here is derived from an EMBL/GenBank/DDBJ whole genome shotgun (WGS) entry which is preliminary data.</text>
</comment>
<dbReference type="VEuPathDB" id="FungiDB:TRIVIDRAFT_221752"/>
<evidence type="ECO:0000313" key="2">
    <source>
        <dbReference type="EMBL" id="EHK22480.1"/>
    </source>
</evidence>
<dbReference type="STRING" id="413071.G9MQV1"/>
<reference evidence="2 3" key="1">
    <citation type="journal article" date="2011" name="Genome Biol.">
        <title>Comparative genome sequence analysis underscores mycoparasitism as the ancestral life style of Trichoderma.</title>
        <authorList>
            <person name="Kubicek C.P."/>
            <person name="Herrera-Estrella A."/>
            <person name="Seidl-Seiboth V."/>
            <person name="Martinez D.A."/>
            <person name="Druzhinina I.S."/>
            <person name="Thon M."/>
            <person name="Zeilinger S."/>
            <person name="Casas-Flores S."/>
            <person name="Horwitz B.A."/>
            <person name="Mukherjee P.K."/>
            <person name="Mukherjee M."/>
            <person name="Kredics L."/>
            <person name="Alcaraz L.D."/>
            <person name="Aerts A."/>
            <person name="Antal Z."/>
            <person name="Atanasova L."/>
            <person name="Cervantes-Badillo M.G."/>
            <person name="Challacombe J."/>
            <person name="Chertkov O."/>
            <person name="McCluskey K."/>
            <person name="Coulpier F."/>
            <person name="Deshpande N."/>
            <person name="von Doehren H."/>
            <person name="Ebbole D.J."/>
            <person name="Esquivel-Naranjo E.U."/>
            <person name="Fekete E."/>
            <person name="Flipphi M."/>
            <person name="Glaser F."/>
            <person name="Gomez-Rodriguez E.Y."/>
            <person name="Gruber S."/>
            <person name="Han C."/>
            <person name="Henrissat B."/>
            <person name="Hermosa R."/>
            <person name="Hernandez-Onate M."/>
            <person name="Karaffa L."/>
            <person name="Kosti I."/>
            <person name="Le Crom S."/>
            <person name="Lindquist E."/>
            <person name="Lucas S."/>
            <person name="Luebeck M."/>
            <person name="Luebeck P.S."/>
            <person name="Margeot A."/>
            <person name="Metz B."/>
            <person name="Misra M."/>
            <person name="Nevalainen H."/>
            <person name="Omann M."/>
            <person name="Packer N."/>
            <person name="Perrone G."/>
            <person name="Uresti-Rivera E.E."/>
            <person name="Salamov A."/>
            <person name="Schmoll M."/>
            <person name="Seiboth B."/>
            <person name="Shapiro H."/>
            <person name="Sukno S."/>
            <person name="Tamayo-Ramos J.A."/>
            <person name="Tisch D."/>
            <person name="Wiest A."/>
            <person name="Wilkinson H.H."/>
            <person name="Zhang M."/>
            <person name="Coutinho P.M."/>
            <person name="Kenerley C.M."/>
            <person name="Monte E."/>
            <person name="Baker S.E."/>
            <person name="Grigoriev I.V."/>
        </authorList>
    </citation>
    <scope>NUCLEOTIDE SEQUENCE [LARGE SCALE GENOMIC DNA]</scope>
    <source>
        <strain evidence="3">Gv29-8 / FGSC 10586</strain>
    </source>
</reference>
<evidence type="ECO:0000256" key="1">
    <source>
        <dbReference type="SAM" id="MobiDB-lite"/>
    </source>
</evidence>